<dbReference type="PRINTS" id="PR00038">
    <property type="entry name" value="HTHLUXR"/>
</dbReference>
<keyword evidence="3" id="KW-0804">Transcription</keyword>
<keyword evidence="4" id="KW-0812">Transmembrane</keyword>
<feature type="domain" description="HTH luxR-type" evidence="5">
    <location>
        <begin position="167"/>
        <end position="232"/>
    </location>
</feature>
<dbReference type="GO" id="GO:0006355">
    <property type="term" value="P:regulation of DNA-templated transcription"/>
    <property type="evidence" value="ECO:0007669"/>
    <property type="project" value="InterPro"/>
</dbReference>
<comment type="caution">
    <text evidence="6">The sequence shown here is derived from an EMBL/GenBank/DDBJ whole genome shotgun (WGS) entry which is preliminary data.</text>
</comment>
<keyword evidence="7" id="KW-1185">Reference proteome</keyword>
<evidence type="ECO:0000256" key="3">
    <source>
        <dbReference type="ARBA" id="ARBA00023163"/>
    </source>
</evidence>
<dbReference type="RefSeq" id="WP_083957387.1">
    <property type="nucleotide sequence ID" value="NZ_JAFDQP010000004.1"/>
</dbReference>
<dbReference type="Pfam" id="PF00196">
    <property type="entry name" value="GerE"/>
    <property type="match status" value="1"/>
</dbReference>
<evidence type="ECO:0000313" key="6">
    <source>
        <dbReference type="EMBL" id="PKG29339.1"/>
    </source>
</evidence>
<dbReference type="GO" id="GO:0003677">
    <property type="term" value="F:DNA binding"/>
    <property type="evidence" value="ECO:0007669"/>
    <property type="project" value="UniProtKB-KW"/>
</dbReference>
<accession>A0A2N0ZIJ1</accession>
<dbReference type="Proteomes" id="UP000233343">
    <property type="component" value="Unassembled WGS sequence"/>
</dbReference>
<gene>
    <name evidence="6" type="ORF">CWS20_08695</name>
</gene>
<dbReference type="InterPro" id="IPR036388">
    <property type="entry name" value="WH-like_DNA-bd_sf"/>
</dbReference>
<sequence length="235" mass="26302">MSLILSENDLLTSLQRISATDSTEELMEDILRLYLDIFPAGNACLFRYSSLCHIAEGIISIDSKGLDYIHSIRDDVKSIPAVHAAIIKLAAVYIPKRECLKQLGTKYMTFTEPIHSLIIIPIFSGTVVFGYIISYKFNDCPIFDHELLSQFTQFGRLVGTIFNKDSKVNTCAHLSKREIEVMSMLANGEIIKQVADSLEISEATIKQYIKSAIKKLGVKNRTQAVAELIRQGIIL</sequence>
<evidence type="ECO:0000256" key="4">
    <source>
        <dbReference type="SAM" id="Phobius"/>
    </source>
</evidence>
<evidence type="ECO:0000256" key="1">
    <source>
        <dbReference type="ARBA" id="ARBA00023015"/>
    </source>
</evidence>
<keyword evidence="4" id="KW-0472">Membrane</keyword>
<keyword evidence="2 6" id="KW-0238">DNA-binding</keyword>
<feature type="transmembrane region" description="Helical" evidence="4">
    <location>
        <begin position="114"/>
        <end position="133"/>
    </location>
</feature>
<dbReference type="AlphaFoldDB" id="A0A2N0ZIJ1"/>
<dbReference type="PANTHER" id="PTHR44688:SF16">
    <property type="entry name" value="DNA-BINDING TRANSCRIPTIONAL ACTIVATOR DEVR_DOSR"/>
    <property type="match status" value="1"/>
</dbReference>
<dbReference type="Gene3D" id="1.10.10.10">
    <property type="entry name" value="Winged helix-like DNA-binding domain superfamily/Winged helix DNA-binding domain"/>
    <property type="match status" value="1"/>
</dbReference>
<dbReference type="EMBL" id="PISD01000016">
    <property type="protein sequence ID" value="PKG29339.1"/>
    <property type="molecule type" value="Genomic_DNA"/>
</dbReference>
<dbReference type="PROSITE" id="PS50043">
    <property type="entry name" value="HTH_LUXR_2"/>
    <property type="match status" value="1"/>
</dbReference>
<name>A0A2N0ZIJ1_9BACI</name>
<dbReference type="InterPro" id="IPR016032">
    <property type="entry name" value="Sig_transdc_resp-reg_C-effctor"/>
</dbReference>
<dbReference type="CDD" id="cd06170">
    <property type="entry name" value="LuxR_C_like"/>
    <property type="match status" value="1"/>
</dbReference>
<keyword evidence="1" id="KW-0805">Transcription regulation</keyword>
<dbReference type="SMART" id="SM00421">
    <property type="entry name" value="HTH_LUXR"/>
    <property type="match status" value="1"/>
</dbReference>
<dbReference type="PANTHER" id="PTHR44688">
    <property type="entry name" value="DNA-BINDING TRANSCRIPTIONAL ACTIVATOR DEVR_DOSR"/>
    <property type="match status" value="1"/>
</dbReference>
<evidence type="ECO:0000256" key="2">
    <source>
        <dbReference type="ARBA" id="ARBA00023125"/>
    </source>
</evidence>
<dbReference type="SUPFAM" id="SSF46894">
    <property type="entry name" value="C-terminal effector domain of the bipartite response regulators"/>
    <property type="match status" value="1"/>
</dbReference>
<organism evidence="6 7">
    <name type="scientific">Cytobacillus horneckiae</name>
    <dbReference type="NCBI Taxonomy" id="549687"/>
    <lineage>
        <taxon>Bacteria</taxon>
        <taxon>Bacillati</taxon>
        <taxon>Bacillota</taxon>
        <taxon>Bacilli</taxon>
        <taxon>Bacillales</taxon>
        <taxon>Bacillaceae</taxon>
        <taxon>Cytobacillus</taxon>
    </lineage>
</organism>
<evidence type="ECO:0000259" key="5">
    <source>
        <dbReference type="PROSITE" id="PS50043"/>
    </source>
</evidence>
<proteinExistence type="predicted"/>
<evidence type="ECO:0000313" key="7">
    <source>
        <dbReference type="Proteomes" id="UP000233343"/>
    </source>
</evidence>
<dbReference type="SUPFAM" id="SSF55781">
    <property type="entry name" value="GAF domain-like"/>
    <property type="match status" value="1"/>
</dbReference>
<protein>
    <submittedName>
        <fullName evidence="6">DNA-binding response regulator</fullName>
    </submittedName>
</protein>
<dbReference type="InterPro" id="IPR000792">
    <property type="entry name" value="Tscrpt_reg_LuxR_C"/>
</dbReference>
<keyword evidence="4" id="KW-1133">Transmembrane helix</keyword>
<reference evidence="6 7" key="1">
    <citation type="journal article" date="2010" name="Int. J. Syst. Evol. Microbiol.">
        <title>Bacillus horneckiae sp. nov., isolated from a spacecraft-assembly clean room.</title>
        <authorList>
            <person name="Vaishampayan P."/>
            <person name="Probst A."/>
            <person name="Krishnamurthi S."/>
            <person name="Ghosh S."/>
            <person name="Osman S."/>
            <person name="McDowall A."/>
            <person name="Ruckmani A."/>
            <person name="Mayilraj S."/>
            <person name="Venkateswaran K."/>
        </authorList>
    </citation>
    <scope>NUCLEOTIDE SEQUENCE [LARGE SCALE GENOMIC DNA]</scope>
    <source>
        <strain evidence="7">1PO1SC</strain>
    </source>
</reference>